<dbReference type="AlphaFoldDB" id="A0A433Q965"/>
<name>A0A433Q965_9FUNG</name>
<evidence type="ECO:0000313" key="2">
    <source>
        <dbReference type="Proteomes" id="UP000274822"/>
    </source>
</evidence>
<dbReference type="Proteomes" id="UP000274822">
    <property type="component" value="Unassembled WGS sequence"/>
</dbReference>
<dbReference type="EMBL" id="RBNJ01010633">
    <property type="protein sequence ID" value="RUS26358.1"/>
    <property type="molecule type" value="Genomic_DNA"/>
</dbReference>
<protein>
    <submittedName>
        <fullName evidence="1">Uncharacterized protein</fullName>
    </submittedName>
</protein>
<evidence type="ECO:0000313" key="1">
    <source>
        <dbReference type="EMBL" id="RUS26358.1"/>
    </source>
</evidence>
<organism evidence="1 2">
    <name type="scientific">Jimgerdemannia flammicorona</name>
    <dbReference type="NCBI Taxonomy" id="994334"/>
    <lineage>
        <taxon>Eukaryota</taxon>
        <taxon>Fungi</taxon>
        <taxon>Fungi incertae sedis</taxon>
        <taxon>Mucoromycota</taxon>
        <taxon>Mucoromycotina</taxon>
        <taxon>Endogonomycetes</taxon>
        <taxon>Endogonales</taxon>
        <taxon>Endogonaceae</taxon>
        <taxon>Jimgerdemannia</taxon>
    </lineage>
</organism>
<gene>
    <name evidence="1" type="ORF">BC938DRAFT_470872</name>
</gene>
<reference evidence="1 2" key="1">
    <citation type="journal article" date="2018" name="New Phytol.">
        <title>Phylogenomics of Endogonaceae and evolution of mycorrhizas within Mucoromycota.</title>
        <authorList>
            <person name="Chang Y."/>
            <person name="Desiro A."/>
            <person name="Na H."/>
            <person name="Sandor L."/>
            <person name="Lipzen A."/>
            <person name="Clum A."/>
            <person name="Barry K."/>
            <person name="Grigoriev I.V."/>
            <person name="Martin F.M."/>
            <person name="Stajich J.E."/>
            <person name="Smith M.E."/>
            <person name="Bonito G."/>
            <person name="Spatafora J.W."/>
        </authorList>
    </citation>
    <scope>NUCLEOTIDE SEQUENCE [LARGE SCALE GENOMIC DNA]</scope>
    <source>
        <strain evidence="1 2">AD002</strain>
    </source>
</reference>
<accession>A0A433Q965</accession>
<sequence>MTSYCADPEASDPVKALLTVVGHAYDPKLQFLKLAGSARLHPTAVSEWSVDSDTASNFSPSLLSWLDERAWNEGGEAIRLGMSVRQKGSTARGVLRTHLSFPPCIANDD</sequence>
<keyword evidence="2" id="KW-1185">Reference proteome</keyword>
<proteinExistence type="predicted"/>
<comment type="caution">
    <text evidence="1">The sequence shown here is derived from an EMBL/GenBank/DDBJ whole genome shotgun (WGS) entry which is preliminary data.</text>
</comment>